<feature type="chain" id="PRO_5003120903" evidence="1">
    <location>
        <begin position="23"/>
        <end position="84"/>
    </location>
</feature>
<dbReference type="HOGENOM" id="CLU_2528736_0_0_1"/>
<protein>
    <submittedName>
        <fullName evidence="2">Uncharacterized protein</fullName>
    </submittedName>
</protein>
<evidence type="ECO:0000256" key="1">
    <source>
        <dbReference type="SAM" id="SignalP"/>
    </source>
</evidence>
<dbReference type="EMBL" id="GL377311">
    <property type="protein sequence ID" value="EFI93040.1"/>
    <property type="molecule type" value="Genomic_DNA"/>
</dbReference>
<gene>
    <name evidence="2" type="ORF">SCHCODRAFT_112436</name>
</gene>
<feature type="non-terminal residue" evidence="2">
    <location>
        <position position="84"/>
    </location>
</feature>
<feature type="signal peptide" evidence="1">
    <location>
        <begin position="1"/>
        <end position="22"/>
    </location>
</feature>
<sequence>MMNFASLAAVCFLAALACLVVAQDPTSPGCASCVSDICNKMGPTFCCTLEDGFTFPECYKDGATDCEDEDEMKAALVNFCPPEA</sequence>
<name>D8QEZ3_SCHCM</name>
<accession>D8QEZ3</accession>
<dbReference type="Proteomes" id="UP000007431">
    <property type="component" value="Unassembled WGS sequence"/>
</dbReference>
<dbReference type="VEuPathDB" id="FungiDB:SCHCODRAFT_02638071"/>
<proteinExistence type="predicted"/>
<keyword evidence="3" id="KW-1185">Reference proteome</keyword>
<evidence type="ECO:0000313" key="2">
    <source>
        <dbReference type="EMBL" id="EFI93040.1"/>
    </source>
</evidence>
<organism evidence="3">
    <name type="scientific">Schizophyllum commune (strain H4-8 / FGSC 9210)</name>
    <name type="common">Split gill fungus</name>
    <dbReference type="NCBI Taxonomy" id="578458"/>
    <lineage>
        <taxon>Eukaryota</taxon>
        <taxon>Fungi</taxon>
        <taxon>Dikarya</taxon>
        <taxon>Basidiomycota</taxon>
        <taxon>Agaricomycotina</taxon>
        <taxon>Agaricomycetes</taxon>
        <taxon>Agaricomycetidae</taxon>
        <taxon>Agaricales</taxon>
        <taxon>Schizophyllaceae</taxon>
        <taxon>Schizophyllum</taxon>
    </lineage>
</organism>
<dbReference type="InParanoid" id="D8QEZ3"/>
<evidence type="ECO:0000313" key="3">
    <source>
        <dbReference type="Proteomes" id="UP000007431"/>
    </source>
</evidence>
<reference evidence="2 3" key="1">
    <citation type="journal article" date="2010" name="Nat. Biotechnol.">
        <title>Genome sequence of the model mushroom Schizophyllum commune.</title>
        <authorList>
            <person name="Ohm R.A."/>
            <person name="de Jong J.F."/>
            <person name="Lugones L.G."/>
            <person name="Aerts A."/>
            <person name="Kothe E."/>
            <person name="Stajich J.E."/>
            <person name="de Vries R.P."/>
            <person name="Record E."/>
            <person name="Levasseur A."/>
            <person name="Baker S.E."/>
            <person name="Bartholomew K.A."/>
            <person name="Coutinho P.M."/>
            <person name="Erdmann S."/>
            <person name="Fowler T.J."/>
            <person name="Gathman A.C."/>
            <person name="Lombard V."/>
            <person name="Henrissat B."/>
            <person name="Knabe N."/>
            <person name="Kuees U."/>
            <person name="Lilly W.W."/>
            <person name="Lindquist E."/>
            <person name="Lucas S."/>
            <person name="Magnuson J.K."/>
            <person name="Piumi F."/>
            <person name="Raudaskoski M."/>
            <person name="Salamov A."/>
            <person name="Schmutz J."/>
            <person name="Schwarze F.W.M.R."/>
            <person name="vanKuyk P.A."/>
            <person name="Horton J.S."/>
            <person name="Grigoriev I.V."/>
            <person name="Woesten H.A.B."/>
        </authorList>
    </citation>
    <scope>NUCLEOTIDE SEQUENCE [LARGE SCALE GENOMIC DNA]</scope>
    <source>
        <strain evidence="3">H4-8 / FGSC 9210</strain>
    </source>
</reference>
<dbReference type="AlphaFoldDB" id="D8QEZ3"/>
<keyword evidence="1" id="KW-0732">Signal</keyword>